<dbReference type="Gene3D" id="2.30.38.10">
    <property type="entry name" value="Luciferase, Domain 3"/>
    <property type="match status" value="2"/>
</dbReference>
<dbReference type="PROSITE" id="PS00012">
    <property type="entry name" value="PHOSPHOPANTETHEINE"/>
    <property type="match status" value="2"/>
</dbReference>
<dbReference type="InterPro" id="IPR042099">
    <property type="entry name" value="ANL_N_sf"/>
</dbReference>
<gene>
    <name evidence="7" type="ORF">SAMN04487818_113161</name>
</gene>
<dbReference type="PROSITE" id="PS00455">
    <property type="entry name" value="AMP_BINDING"/>
    <property type="match status" value="1"/>
</dbReference>
<evidence type="ECO:0000256" key="2">
    <source>
        <dbReference type="ARBA" id="ARBA00006432"/>
    </source>
</evidence>
<dbReference type="PROSITE" id="PS50075">
    <property type="entry name" value="CARRIER"/>
    <property type="match status" value="2"/>
</dbReference>
<dbReference type="CDD" id="cd19543">
    <property type="entry name" value="DCL_NRPS"/>
    <property type="match status" value="1"/>
</dbReference>
<dbReference type="Gene3D" id="3.30.559.10">
    <property type="entry name" value="Chloramphenicol acetyltransferase-like domain"/>
    <property type="match status" value="1"/>
</dbReference>
<evidence type="ECO:0000256" key="1">
    <source>
        <dbReference type="ARBA" id="ARBA00001957"/>
    </source>
</evidence>
<dbReference type="InterPro" id="IPR009081">
    <property type="entry name" value="PP-bd_ACP"/>
</dbReference>
<dbReference type="SUPFAM" id="SSF47336">
    <property type="entry name" value="ACP-like"/>
    <property type="match status" value="2"/>
</dbReference>
<dbReference type="FunFam" id="2.30.38.10:FF:000001">
    <property type="entry name" value="Non-ribosomal peptide synthetase PvdI"/>
    <property type="match status" value="1"/>
</dbReference>
<dbReference type="NCBIfam" id="TIGR01733">
    <property type="entry name" value="AA-adenyl-dom"/>
    <property type="match status" value="1"/>
</dbReference>
<dbReference type="PANTHER" id="PTHR45527:SF1">
    <property type="entry name" value="FATTY ACID SYNTHASE"/>
    <property type="match status" value="1"/>
</dbReference>
<dbReference type="Gene3D" id="3.40.50.12780">
    <property type="entry name" value="N-terminal domain of ligase-like"/>
    <property type="match status" value="1"/>
</dbReference>
<dbReference type="FunFam" id="1.10.1200.10:FF:000005">
    <property type="entry name" value="Nonribosomal peptide synthetase 1"/>
    <property type="match status" value="2"/>
</dbReference>
<sequence length="1708" mass="182561">MSDQPELSTPDAGERARLRLPTDRPRASAGPRSRAEHRAGLSKDLVYRLRMFGVRRSTSLFVLVAAASEIVFARYTGERDFVVGASVGGAAPVPLVSTVDGAESFHTFLGGVRAAVLDAHGPALSDPTVLLADGEPPQIPVDLGVSVVERGEAVELVIGYDAALFDATTAERLVDHLTTLLVGALADPGRAVFHLPLVTGSERQRLLLDWNDTTATYPAHRTLPDIVAEHARRTPDEPAVVADTGTLTYAEVNALANRLAHRLIAAGTRPESRVGVLQGRAPHVVVSVLAVLKAGGTLVPMHHGQPDDRLRWVLAETGAVAVLTDRAMAGRASATGVPAIVVDEPDPTEWPDTDPDLVVHPDQVAYVMYTSGSTGTPKGAAVTHRDVVALGWDERMRADAHRVVLFHNSHAFDALTYEVLVPLITGGRTVVAPDQLTPRLLARLIADHGVTGSWITAALFAQFTDEDPRCFTGMREIWTGGEAPSPAALERALTACPDVVLVNGYGPTECTTYSTSHRLTLAEVKAGSTPIGRPLDNTRAYVLDEYLAPVPTGAPGELYLAGDGLARGYFGKPGFTAERFVADPFGSGSRLYRTGDVVRWNSAGELEFVGRTDDQVKLRGFRIELGEIDTALCLHPAVGEAVTVVHEAGEARTLVAYVVSTGVDEDTLRDFLTERLPSYMVPSRFVALDSMPITVNGKVDRRALPDPNTVATGTHVAPRTDAERALAEVWCELLGLDRVSVTDSFFALGGDSILTMKVVNRARARGIALTVEDVFDTPTIAELAAVESAPVATVDVEPTPPPDLDHLAGRLGGGVEDVYPLTAMQSGMLFDTLMAPDARLHVVQIVLEVGSVDDPAVLDRAWQHAATQHPVLRTAVVWEGVDAPVQVVRREVRTPVTHVDLRAEADPAEQVNRLREREKATGFDLAAPPLHRITLARTTDTDVTIIWTLHHILLDGWSSAELIRDVFEAYTALRAGTEPTAVVRRPFRDFVAWADQPVADAAAAHWQQRVADLGTPTALPEPESRDDAHRPCATARLDRGVPAALVADLGRFARGHGLTVNTLVQGAWAVLLSRHTARGDICFGTTATVRPADLADVDSVVGPLINTLPTRVRVDERRGLVPWLRDLQAEQVAARRYASVPLPRIQGWSGVPSGSNLFDTIVVFQNYPFDRGAVAAGLRLRSFDVEFTSNFPIALCVLPGDEMSIQLLHDPALFDTATVERVSAHLITLLESLAGQDDDAVLGDLRMLTDAEQRTIVDQWGAAADNGQRVHEVIAERARTTPDDVALDSGLTYAELDGHANRLARFLLHQGIGRGTVVGIGLEPGADLVTALLATVKTGAAYLPLDPTHPTRLLATAITGARPALVLTTDDHVELLAAAGAKTAIMDQPAVFDHPDTAPDPIGGPDDLAAISYTADPEGTPRAVLLTHRALAAPELLACGGADVLAGRGVVRVLDARLRPVPAGVVGELHVDALAWGYLGRPGLTAQRFVADPFGDGTRLHRTGELARWSAEGTLEVVGRTDEQVVVQGTRVEPAEVALVLRGHSGVRDAAVVVRPDDTGAARLTAYVVAVSGGPAPTGRDLKTHVADHLPAAAVPASIRLVPKLPGHQGRQGPTAPESTYLAPRNPTEEALCLLWSDVLHVDRVGADDDFFRLGGDSITSIRLVSRIRSSFTVDLSPHDLFDRPRLAELAAVIQERVLDRLLSAPGA</sequence>
<feature type="domain" description="Carrier" evidence="6">
    <location>
        <begin position="717"/>
        <end position="791"/>
    </location>
</feature>
<dbReference type="Pfam" id="PF00501">
    <property type="entry name" value="AMP-binding"/>
    <property type="match status" value="2"/>
</dbReference>
<dbReference type="Pfam" id="PF00668">
    <property type="entry name" value="Condensation"/>
    <property type="match status" value="1"/>
</dbReference>
<dbReference type="InterPro" id="IPR025110">
    <property type="entry name" value="AMP-bd_C"/>
</dbReference>
<dbReference type="Gene3D" id="3.30.559.30">
    <property type="entry name" value="Nonribosomal peptide synthetase, condensation domain"/>
    <property type="match status" value="2"/>
</dbReference>
<evidence type="ECO:0000256" key="4">
    <source>
        <dbReference type="ARBA" id="ARBA00022553"/>
    </source>
</evidence>
<dbReference type="InterPro" id="IPR023213">
    <property type="entry name" value="CAT-like_dom_sf"/>
</dbReference>
<feature type="domain" description="Carrier" evidence="6">
    <location>
        <begin position="1623"/>
        <end position="1698"/>
    </location>
</feature>
<organism evidence="7 8">
    <name type="scientific">Actinokineospora terrae</name>
    <dbReference type="NCBI Taxonomy" id="155974"/>
    <lineage>
        <taxon>Bacteria</taxon>
        <taxon>Bacillati</taxon>
        <taxon>Actinomycetota</taxon>
        <taxon>Actinomycetes</taxon>
        <taxon>Pseudonocardiales</taxon>
        <taxon>Pseudonocardiaceae</taxon>
        <taxon>Actinokineospora</taxon>
    </lineage>
</organism>
<keyword evidence="3" id="KW-0596">Phosphopantetheine</keyword>
<dbReference type="SUPFAM" id="SSF56801">
    <property type="entry name" value="Acetyl-CoA synthetase-like"/>
    <property type="match status" value="2"/>
</dbReference>
<dbReference type="GO" id="GO:0044550">
    <property type="term" value="P:secondary metabolite biosynthetic process"/>
    <property type="evidence" value="ECO:0007669"/>
    <property type="project" value="TreeGrafter"/>
</dbReference>
<evidence type="ECO:0000313" key="8">
    <source>
        <dbReference type="Proteomes" id="UP000199051"/>
    </source>
</evidence>
<dbReference type="CDD" id="cd12117">
    <property type="entry name" value="A_NRPS_Srf_like"/>
    <property type="match status" value="1"/>
</dbReference>
<dbReference type="SMART" id="SM00823">
    <property type="entry name" value="PKS_PP"/>
    <property type="match status" value="2"/>
</dbReference>
<dbReference type="Gene3D" id="1.10.1200.10">
    <property type="entry name" value="ACP-like"/>
    <property type="match status" value="2"/>
</dbReference>
<dbReference type="GO" id="GO:0008610">
    <property type="term" value="P:lipid biosynthetic process"/>
    <property type="evidence" value="ECO:0007669"/>
    <property type="project" value="UniProtKB-ARBA"/>
</dbReference>
<dbReference type="RefSeq" id="WP_092785004.1">
    <property type="nucleotide sequence ID" value="NZ_FOGI01000013.1"/>
</dbReference>
<evidence type="ECO:0000313" key="7">
    <source>
        <dbReference type="EMBL" id="SES42601.1"/>
    </source>
</evidence>
<name>A0A1H9X944_9PSEU</name>
<evidence type="ECO:0000256" key="5">
    <source>
        <dbReference type="SAM" id="MobiDB-lite"/>
    </source>
</evidence>
<evidence type="ECO:0000259" key="6">
    <source>
        <dbReference type="PROSITE" id="PS50075"/>
    </source>
</evidence>
<dbReference type="GO" id="GO:0031177">
    <property type="term" value="F:phosphopantetheine binding"/>
    <property type="evidence" value="ECO:0007669"/>
    <property type="project" value="InterPro"/>
</dbReference>
<evidence type="ECO:0000256" key="3">
    <source>
        <dbReference type="ARBA" id="ARBA00022450"/>
    </source>
</evidence>
<dbReference type="SUPFAM" id="SSF52777">
    <property type="entry name" value="CoA-dependent acyltransferases"/>
    <property type="match status" value="3"/>
</dbReference>
<feature type="compositionally biased region" description="Basic and acidic residues" evidence="5">
    <location>
        <begin position="12"/>
        <end position="26"/>
    </location>
</feature>
<comment type="cofactor">
    <cofactor evidence="1">
        <name>pantetheine 4'-phosphate</name>
        <dbReference type="ChEBI" id="CHEBI:47942"/>
    </cofactor>
</comment>
<dbReference type="EMBL" id="FOGI01000013">
    <property type="protein sequence ID" value="SES42601.1"/>
    <property type="molecule type" value="Genomic_DNA"/>
</dbReference>
<dbReference type="GO" id="GO:0003824">
    <property type="term" value="F:catalytic activity"/>
    <property type="evidence" value="ECO:0007669"/>
    <property type="project" value="InterPro"/>
</dbReference>
<dbReference type="Pfam" id="PF00550">
    <property type="entry name" value="PP-binding"/>
    <property type="match status" value="2"/>
</dbReference>
<keyword evidence="4" id="KW-0597">Phosphoprotein</keyword>
<proteinExistence type="inferred from homology"/>
<dbReference type="STRING" id="155974.SAMN04487818_113161"/>
<dbReference type="Pfam" id="PF13193">
    <property type="entry name" value="AMP-binding_C"/>
    <property type="match status" value="2"/>
</dbReference>
<dbReference type="InterPro" id="IPR006162">
    <property type="entry name" value="Ppantetheine_attach_site"/>
</dbReference>
<feature type="region of interest" description="Disordered" evidence="5">
    <location>
        <begin position="1"/>
        <end position="36"/>
    </location>
</feature>
<dbReference type="InterPro" id="IPR036736">
    <property type="entry name" value="ACP-like_sf"/>
</dbReference>
<dbReference type="InterPro" id="IPR020806">
    <property type="entry name" value="PKS_PP-bd"/>
</dbReference>
<dbReference type="InterPro" id="IPR045851">
    <property type="entry name" value="AMP-bd_C_sf"/>
</dbReference>
<dbReference type="InterPro" id="IPR020845">
    <property type="entry name" value="AMP-binding_CS"/>
</dbReference>
<dbReference type="FunFam" id="3.30.300.30:FF:000010">
    <property type="entry name" value="Enterobactin synthetase component F"/>
    <property type="match status" value="1"/>
</dbReference>
<protein>
    <submittedName>
        <fullName evidence="7">Amino acid adenylation domain-containing protein</fullName>
    </submittedName>
</protein>
<accession>A0A1H9X944</accession>
<comment type="similarity">
    <text evidence="2">Belongs to the ATP-dependent AMP-binding enzyme family.</text>
</comment>
<dbReference type="Gene3D" id="3.40.50.980">
    <property type="match status" value="2"/>
</dbReference>
<dbReference type="InterPro" id="IPR000873">
    <property type="entry name" value="AMP-dep_synth/lig_dom"/>
</dbReference>
<dbReference type="InterPro" id="IPR001242">
    <property type="entry name" value="Condensation_dom"/>
</dbReference>
<reference evidence="8" key="1">
    <citation type="submission" date="2016-10" db="EMBL/GenBank/DDBJ databases">
        <authorList>
            <person name="Varghese N."/>
            <person name="Submissions S."/>
        </authorList>
    </citation>
    <scope>NUCLEOTIDE SEQUENCE [LARGE SCALE GENOMIC DNA]</scope>
    <source>
        <strain evidence="8">DSM 44260</strain>
    </source>
</reference>
<dbReference type="Proteomes" id="UP000199051">
    <property type="component" value="Unassembled WGS sequence"/>
</dbReference>
<dbReference type="GO" id="GO:0043041">
    <property type="term" value="P:amino acid activation for nonribosomal peptide biosynthetic process"/>
    <property type="evidence" value="ECO:0007669"/>
    <property type="project" value="TreeGrafter"/>
</dbReference>
<dbReference type="PANTHER" id="PTHR45527">
    <property type="entry name" value="NONRIBOSOMAL PEPTIDE SYNTHETASE"/>
    <property type="match status" value="1"/>
</dbReference>
<dbReference type="InterPro" id="IPR010071">
    <property type="entry name" value="AA_adenyl_dom"/>
</dbReference>
<keyword evidence="8" id="KW-1185">Reference proteome</keyword>
<dbReference type="GO" id="GO:0005737">
    <property type="term" value="C:cytoplasm"/>
    <property type="evidence" value="ECO:0007669"/>
    <property type="project" value="TreeGrafter"/>
</dbReference>
<dbReference type="Gene3D" id="3.30.300.30">
    <property type="match status" value="2"/>
</dbReference>